<evidence type="ECO:0000259" key="3">
    <source>
        <dbReference type="PROSITE" id="PS50851"/>
    </source>
</evidence>
<feature type="modified residue" description="4-aspartylphosphate" evidence="1">
    <location>
        <position position="252"/>
    </location>
</feature>
<feature type="domain" description="CheW-like" evidence="3">
    <location>
        <begin position="19"/>
        <end position="168"/>
    </location>
</feature>
<dbReference type="AlphaFoldDB" id="A0A225SSB3"/>
<feature type="domain" description="Response regulatory" evidence="2">
    <location>
        <begin position="190"/>
        <end position="319"/>
    </location>
</feature>
<dbReference type="Gene3D" id="2.30.30.40">
    <property type="entry name" value="SH3 Domains"/>
    <property type="match status" value="1"/>
</dbReference>
<keyword evidence="1" id="KW-0597">Phosphoprotein</keyword>
<dbReference type="Pfam" id="PF01584">
    <property type="entry name" value="CheW"/>
    <property type="match status" value="1"/>
</dbReference>
<dbReference type="Pfam" id="PF00072">
    <property type="entry name" value="Response_reg"/>
    <property type="match status" value="1"/>
</dbReference>
<evidence type="ECO:0000259" key="2">
    <source>
        <dbReference type="PROSITE" id="PS50110"/>
    </source>
</evidence>
<gene>
    <name evidence="4" type="ORF">CEJ45_13490</name>
</gene>
<proteinExistence type="predicted"/>
<dbReference type="PANTHER" id="PTHR47233">
    <property type="entry name" value="CHEMOTAXIS PROTEIN CHEV"/>
    <property type="match status" value="1"/>
</dbReference>
<sequence length="320" mass="34979">MDAFQKEIDERTNLTSSNKFELLLFRLGNPEGSTDKPGELYGINVFKIREIVPMMDITAAAGMRSPMLGMVNIRGQVMSVVDLPAVAGCKPGHGLNILLITEFARHTQAFAVESVEEIVRLDWSQVLPADSNASGNVVTSIARLDSAQDGGRLVQVLDVEQILNMVSPVKEQMQPPAPGNNELKIKPGSVVLAADDSRMARALIEQCLNDLKLPYVMATDGLQAWKKLQELAREAEQEHKPLTDKVAMVLTDLEMPEMDGFTLTRKIKASDLYKQLPVVIHSSLTGAANEDHVRSVGANGYVAKFSPPELAAMLRKVLPP</sequence>
<organism evidence="4 5">
    <name type="scientific">Herbaspirillum aquaticum</name>
    <dbReference type="NCBI Taxonomy" id="568783"/>
    <lineage>
        <taxon>Bacteria</taxon>
        <taxon>Pseudomonadati</taxon>
        <taxon>Pseudomonadota</taxon>
        <taxon>Betaproteobacteria</taxon>
        <taxon>Burkholderiales</taxon>
        <taxon>Oxalobacteraceae</taxon>
        <taxon>Herbaspirillum</taxon>
    </lineage>
</organism>
<dbReference type="PIRSF" id="PIRSF002867">
    <property type="entry name" value="CheV"/>
    <property type="match status" value="1"/>
</dbReference>
<dbReference type="SMART" id="SM00448">
    <property type="entry name" value="REC"/>
    <property type="match status" value="1"/>
</dbReference>
<name>A0A225SSB3_9BURK</name>
<dbReference type="SUPFAM" id="SSF52172">
    <property type="entry name" value="CheY-like"/>
    <property type="match status" value="1"/>
</dbReference>
<dbReference type="EMBL" id="NJGV01000011">
    <property type="protein sequence ID" value="OWY34005.1"/>
    <property type="molecule type" value="Genomic_DNA"/>
</dbReference>
<dbReference type="InterPro" id="IPR001789">
    <property type="entry name" value="Sig_transdc_resp-reg_receiver"/>
</dbReference>
<evidence type="ECO:0000256" key="1">
    <source>
        <dbReference type="PROSITE-ProRule" id="PRU00169"/>
    </source>
</evidence>
<dbReference type="InterPro" id="IPR002545">
    <property type="entry name" value="CheW-lke_dom"/>
</dbReference>
<evidence type="ECO:0000313" key="4">
    <source>
        <dbReference type="EMBL" id="OWY34005.1"/>
    </source>
</evidence>
<dbReference type="Gene3D" id="2.40.50.180">
    <property type="entry name" value="CheA-289, Domain 4"/>
    <property type="match status" value="1"/>
</dbReference>
<evidence type="ECO:0000313" key="5">
    <source>
        <dbReference type="Proteomes" id="UP000214747"/>
    </source>
</evidence>
<keyword evidence="5" id="KW-1185">Reference proteome</keyword>
<dbReference type="InterPro" id="IPR036061">
    <property type="entry name" value="CheW-like_dom_sf"/>
</dbReference>
<dbReference type="InterPro" id="IPR024181">
    <property type="entry name" value="Chemotax_regulator_CheV"/>
</dbReference>
<reference evidence="4 5" key="1">
    <citation type="journal article" date="2010" name="Int. J. Syst. Evol. Microbiol.">
        <title>Reclassification of Herbaspirillum putei as a later heterotypic synonym of Herbaspirillum huttiense, with the description of H. huttiense subsp. huttiense subsp. nov. and H. huttiense subsp. putei subsp. nov., comb. nov., and description of Herbaspirillum aquaticum sp. nov.</title>
        <authorList>
            <person name="Dobritsa A.P."/>
            <person name="Reddy M.C."/>
            <person name="Samadpour M."/>
        </authorList>
    </citation>
    <scope>NUCLEOTIDE SEQUENCE [LARGE SCALE GENOMIC DNA]</scope>
    <source>
        <strain evidence="4 5">IEH 4430</strain>
    </source>
</reference>
<dbReference type="PANTHER" id="PTHR47233:SF4">
    <property type="entry name" value="CHEMOTAXIS SIGNAL TRANSDUCTION PROTEIN"/>
    <property type="match status" value="1"/>
</dbReference>
<dbReference type="Proteomes" id="UP000214747">
    <property type="component" value="Unassembled WGS sequence"/>
</dbReference>
<dbReference type="GO" id="GO:0000160">
    <property type="term" value="P:phosphorelay signal transduction system"/>
    <property type="evidence" value="ECO:0007669"/>
    <property type="project" value="InterPro"/>
</dbReference>
<dbReference type="Gene3D" id="3.40.50.2300">
    <property type="match status" value="1"/>
</dbReference>
<dbReference type="InterPro" id="IPR011006">
    <property type="entry name" value="CheY-like_superfamily"/>
</dbReference>
<protein>
    <submittedName>
        <fullName evidence="4">Chemotaxis protein CheV</fullName>
    </submittedName>
</protein>
<dbReference type="GO" id="GO:0006935">
    <property type="term" value="P:chemotaxis"/>
    <property type="evidence" value="ECO:0007669"/>
    <property type="project" value="InterPro"/>
</dbReference>
<comment type="caution">
    <text evidence="4">The sequence shown here is derived from an EMBL/GenBank/DDBJ whole genome shotgun (WGS) entry which is preliminary data.</text>
</comment>
<dbReference type="SMART" id="SM00260">
    <property type="entry name" value="CheW"/>
    <property type="match status" value="1"/>
</dbReference>
<dbReference type="SUPFAM" id="SSF50341">
    <property type="entry name" value="CheW-like"/>
    <property type="match status" value="1"/>
</dbReference>
<dbReference type="RefSeq" id="WP_088755612.1">
    <property type="nucleotide sequence ID" value="NZ_NJGV01000011.1"/>
</dbReference>
<dbReference type="PROSITE" id="PS50851">
    <property type="entry name" value="CHEW"/>
    <property type="match status" value="1"/>
</dbReference>
<dbReference type="PROSITE" id="PS50110">
    <property type="entry name" value="RESPONSE_REGULATORY"/>
    <property type="match status" value="1"/>
</dbReference>
<accession>A0A225SSB3</accession>